<dbReference type="SUPFAM" id="SSF52821">
    <property type="entry name" value="Rhodanese/Cell cycle control phosphatase"/>
    <property type="match status" value="1"/>
</dbReference>
<dbReference type="OrthoDB" id="9815890at2"/>
<dbReference type="Pfam" id="PF00581">
    <property type="entry name" value="Rhodanese"/>
    <property type="match status" value="1"/>
</dbReference>
<sequence>MDDTIDTILARAATRGREAGSAYAGEVTPAEAWRLVELGAARLVDVRSAAEWSFVGMPPSATGIEFRTWPGMQPNPAFAGQLEAAVAKDLPVLFLCRSGVRSVAAATLAAGLGYQAYNILDGFEGPLDGQGQRNRLGGWRVSGLPWRQG</sequence>
<dbReference type="STRING" id="1122240.GCA_000620105_00062"/>
<dbReference type="PANTHER" id="PTHR45431:SF3">
    <property type="entry name" value="RHODANESE-LIKE DOMAIN-CONTAINING PROTEIN 15, CHLOROPLASTIC"/>
    <property type="match status" value="1"/>
</dbReference>
<evidence type="ECO:0000259" key="1">
    <source>
        <dbReference type="PROSITE" id="PS50206"/>
    </source>
</evidence>
<dbReference type="InterPro" id="IPR001763">
    <property type="entry name" value="Rhodanese-like_dom"/>
</dbReference>
<dbReference type="InterPro" id="IPR052367">
    <property type="entry name" value="Thiosulfate_ST/Rhodanese-like"/>
</dbReference>
<evidence type="ECO:0000313" key="2">
    <source>
        <dbReference type="EMBL" id="AVY94358.1"/>
    </source>
</evidence>
<dbReference type="InterPro" id="IPR036873">
    <property type="entry name" value="Rhodanese-like_dom_sf"/>
</dbReference>
<gene>
    <name evidence="2" type="ORF">DAI18_10125</name>
</gene>
<dbReference type="Proteomes" id="UP000244173">
    <property type="component" value="Chromosome"/>
</dbReference>
<dbReference type="AlphaFoldDB" id="A0A2S0PAF4"/>
<name>A0A2S0PAF4_9NEIS</name>
<organism evidence="2 3">
    <name type="scientific">Microvirgula aerodenitrificans</name>
    <dbReference type="NCBI Taxonomy" id="57480"/>
    <lineage>
        <taxon>Bacteria</taxon>
        <taxon>Pseudomonadati</taxon>
        <taxon>Pseudomonadota</taxon>
        <taxon>Betaproteobacteria</taxon>
        <taxon>Neisseriales</taxon>
        <taxon>Aquaspirillaceae</taxon>
        <taxon>Microvirgula</taxon>
    </lineage>
</organism>
<dbReference type="EMBL" id="CP028519">
    <property type="protein sequence ID" value="AVY94358.1"/>
    <property type="molecule type" value="Genomic_DNA"/>
</dbReference>
<keyword evidence="3" id="KW-1185">Reference proteome</keyword>
<dbReference type="RefSeq" id="WP_028497600.1">
    <property type="nucleotide sequence ID" value="NZ_CAURZP010000005.1"/>
</dbReference>
<feature type="domain" description="Rhodanese" evidence="1">
    <location>
        <begin position="37"/>
        <end position="135"/>
    </location>
</feature>
<accession>A0A2S0PAF4</accession>
<reference evidence="2 3" key="1">
    <citation type="submission" date="2018-04" db="EMBL/GenBank/DDBJ databases">
        <title>Denitrifier Microvirgula.</title>
        <authorList>
            <person name="Anderson E."/>
            <person name="Jang J."/>
            <person name="Ishii S."/>
        </authorList>
    </citation>
    <scope>NUCLEOTIDE SEQUENCE [LARGE SCALE GENOMIC DNA]</scope>
    <source>
        <strain evidence="2 3">BE2.4</strain>
    </source>
</reference>
<dbReference type="Gene3D" id="3.40.250.10">
    <property type="entry name" value="Rhodanese-like domain"/>
    <property type="match status" value="1"/>
</dbReference>
<dbReference type="PROSITE" id="PS50206">
    <property type="entry name" value="RHODANESE_3"/>
    <property type="match status" value="1"/>
</dbReference>
<proteinExistence type="predicted"/>
<dbReference type="KEGG" id="maer:DAI18_10125"/>
<evidence type="ECO:0000313" key="3">
    <source>
        <dbReference type="Proteomes" id="UP000244173"/>
    </source>
</evidence>
<dbReference type="PANTHER" id="PTHR45431">
    <property type="entry name" value="RHODANESE-LIKE DOMAIN-CONTAINING PROTEIN 15, CHLOROPLASTIC"/>
    <property type="match status" value="1"/>
</dbReference>
<protein>
    <submittedName>
        <fullName evidence="2">Rhodanese</fullName>
    </submittedName>
</protein>
<dbReference type="SMART" id="SM00450">
    <property type="entry name" value="RHOD"/>
    <property type="match status" value="1"/>
</dbReference>